<keyword evidence="5" id="KW-1185">Reference proteome</keyword>
<dbReference type="PANTHER" id="PTHR42994:SF2">
    <property type="entry name" value="PEPTIDASE"/>
    <property type="match status" value="1"/>
</dbReference>
<evidence type="ECO:0000259" key="3">
    <source>
        <dbReference type="Pfam" id="PF07687"/>
    </source>
</evidence>
<dbReference type="RefSeq" id="WP_109624902.1">
    <property type="nucleotide sequence ID" value="NZ_JANKBI010000012.1"/>
</dbReference>
<keyword evidence="4" id="KW-0378">Hydrolase</keyword>
<proteinExistence type="predicted"/>
<evidence type="ECO:0000256" key="2">
    <source>
        <dbReference type="ARBA" id="ARBA00022833"/>
    </source>
</evidence>
<dbReference type="InterPro" id="IPR010162">
    <property type="entry name" value="PepT-like"/>
</dbReference>
<name>A0AB73T7Z0_9FIRM</name>
<feature type="domain" description="Peptidase M20 dimerisation" evidence="3">
    <location>
        <begin position="178"/>
        <end position="272"/>
    </location>
</feature>
<dbReference type="GO" id="GO:0004177">
    <property type="term" value="F:aminopeptidase activity"/>
    <property type="evidence" value="ECO:0007669"/>
    <property type="project" value="UniProtKB-KW"/>
</dbReference>
<keyword evidence="4" id="KW-0645">Protease</keyword>
<comment type="cofactor">
    <cofactor evidence="1">
        <name>Zn(2+)</name>
        <dbReference type="ChEBI" id="CHEBI:29105"/>
    </cofactor>
</comment>
<keyword evidence="4" id="KW-0031">Aminopeptidase</keyword>
<dbReference type="Pfam" id="PF07687">
    <property type="entry name" value="M20_dimer"/>
    <property type="match status" value="1"/>
</dbReference>
<dbReference type="AlphaFoldDB" id="A0AB73T7Z0"/>
<dbReference type="EMBL" id="QGGY01000002">
    <property type="protein sequence ID" value="PWJ77950.1"/>
    <property type="molecule type" value="Genomic_DNA"/>
</dbReference>
<dbReference type="InterPro" id="IPR002933">
    <property type="entry name" value="Peptidase_M20"/>
</dbReference>
<dbReference type="Proteomes" id="UP000245412">
    <property type="component" value="Unassembled WGS sequence"/>
</dbReference>
<sequence>MDQDRLLKQFCRLVSIDAPSLKERRMADYLKAELEELGFEVEEDGAGDALGGDSGNLYAVLKGTKKSSPLLFSLHMDTVFPAEGKQAVIHEDGRITSNGDTVLGADDMAGMASVLEALRTIVEEGAEHRDVELLISVGEELHLLGSGIFEFEKISAKESYTLDLSGQIGTAAWQAPSLASFAAKISGRSAHAGFAPEKGIHAVAIAARAVNRIDIGRVSEAMTVNIGSISGGTATNVIPDSCIVTGEVRGFSHEAVLGETERIKEIFKEEAKAEGGSISFQYQMPLTAFETPHGHPVVKRFRRACEKLGIQPQMVRTFGGSDQNNLSCHGVTGLVLASAMHQVHSCQEFTEISEMLDVARLVYEIILDEE</sequence>
<dbReference type="NCBIfam" id="TIGR01883">
    <property type="entry name" value="PepT-like"/>
    <property type="match status" value="1"/>
</dbReference>
<dbReference type="InterPro" id="IPR011650">
    <property type="entry name" value="Peptidase_M20_dimer"/>
</dbReference>
<reference evidence="4 5" key="1">
    <citation type="submission" date="2018-05" db="EMBL/GenBank/DDBJ databases">
        <authorList>
            <person name="Goeker M."/>
            <person name="Huntemann M."/>
            <person name="Clum A."/>
            <person name="Pillay M."/>
            <person name="Palaniappan K."/>
            <person name="Varghese N."/>
            <person name="Mikhailova N."/>
            <person name="Stamatis D."/>
            <person name="Reddy T."/>
            <person name="Daum C."/>
            <person name="Shapiro N."/>
            <person name="Ivanova N."/>
            <person name="Kyrpides N."/>
            <person name="Woyke T."/>
        </authorList>
    </citation>
    <scope>NUCLEOTIDE SEQUENCE [LARGE SCALE GENOMIC DNA]</scope>
    <source>
        <strain evidence="4 5">DSM 26524</strain>
    </source>
</reference>
<gene>
    <name evidence="4" type="ORF">C7383_10283</name>
</gene>
<accession>A0AB73T7Z0</accession>
<organism evidence="4 5">
    <name type="scientific">Murimonas intestini</name>
    <dbReference type="NCBI Taxonomy" id="1337051"/>
    <lineage>
        <taxon>Bacteria</taxon>
        <taxon>Bacillati</taxon>
        <taxon>Bacillota</taxon>
        <taxon>Clostridia</taxon>
        <taxon>Lachnospirales</taxon>
        <taxon>Lachnospiraceae</taxon>
        <taxon>Murimonas</taxon>
    </lineage>
</organism>
<dbReference type="SUPFAM" id="SSF55031">
    <property type="entry name" value="Bacterial exopeptidase dimerisation domain"/>
    <property type="match status" value="1"/>
</dbReference>
<dbReference type="Pfam" id="PF01546">
    <property type="entry name" value="Peptidase_M20"/>
    <property type="match status" value="1"/>
</dbReference>
<comment type="caution">
    <text evidence="4">The sequence shown here is derived from an EMBL/GenBank/DDBJ whole genome shotgun (WGS) entry which is preliminary data.</text>
</comment>
<keyword evidence="2" id="KW-0862">Zinc</keyword>
<evidence type="ECO:0000313" key="4">
    <source>
        <dbReference type="EMBL" id="PWJ77950.1"/>
    </source>
</evidence>
<dbReference type="Gene3D" id="3.30.70.360">
    <property type="match status" value="1"/>
</dbReference>
<dbReference type="PANTHER" id="PTHR42994">
    <property type="entry name" value="PEPTIDASE T"/>
    <property type="match status" value="1"/>
</dbReference>
<evidence type="ECO:0000313" key="5">
    <source>
        <dbReference type="Proteomes" id="UP000245412"/>
    </source>
</evidence>
<protein>
    <submittedName>
        <fullName evidence="4">Tripeptide aminopeptidase</fullName>
    </submittedName>
</protein>
<dbReference type="Gene3D" id="3.40.630.10">
    <property type="entry name" value="Zn peptidases"/>
    <property type="match status" value="1"/>
</dbReference>
<dbReference type="SUPFAM" id="SSF53187">
    <property type="entry name" value="Zn-dependent exopeptidases"/>
    <property type="match status" value="1"/>
</dbReference>
<dbReference type="InterPro" id="IPR036264">
    <property type="entry name" value="Bact_exopeptidase_dim_dom"/>
</dbReference>
<evidence type="ECO:0000256" key="1">
    <source>
        <dbReference type="ARBA" id="ARBA00001947"/>
    </source>
</evidence>